<keyword evidence="1" id="KW-0472">Membrane</keyword>
<dbReference type="Pfam" id="PF17852">
    <property type="entry name" value="Dynein_AAA_lid"/>
    <property type="match status" value="1"/>
</dbReference>
<dbReference type="Gene3D" id="1.10.472.130">
    <property type="match status" value="1"/>
</dbReference>
<dbReference type="Gene3D" id="3.40.50.300">
    <property type="entry name" value="P-loop containing nucleotide triphosphate hydrolases"/>
    <property type="match status" value="1"/>
</dbReference>
<accession>A0A4Y2PCQ3</accession>
<organism evidence="3 4">
    <name type="scientific">Araneus ventricosus</name>
    <name type="common">Orbweaver spider</name>
    <name type="synonym">Epeira ventricosa</name>
    <dbReference type="NCBI Taxonomy" id="182803"/>
    <lineage>
        <taxon>Eukaryota</taxon>
        <taxon>Metazoa</taxon>
        <taxon>Ecdysozoa</taxon>
        <taxon>Arthropoda</taxon>
        <taxon>Chelicerata</taxon>
        <taxon>Arachnida</taxon>
        <taxon>Araneae</taxon>
        <taxon>Araneomorphae</taxon>
        <taxon>Entelegynae</taxon>
        <taxon>Araneoidea</taxon>
        <taxon>Araneidae</taxon>
        <taxon>Araneus</taxon>
    </lineage>
</organism>
<evidence type="ECO:0000313" key="4">
    <source>
        <dbReference type="Proteomes" id="UP000499080"/>
    </source>
</evidence>
<sequence length="268" mass="30529">ELSPTTDTNRVKSLMNLLDCLFDDYSWVEGMPERQTLIYIKCCFLFATIWSLCATTNEEARLELDLIFQELLKGKLSPEIYKMCRLTEGKTHDTTLELDNLFPAEGHIFDYQYIKEGDGDVPGRWVEWKEEVSKAPAISKEAQVNQIIVSTVDTIRYTVLMSLLVNHGKPALFVGPTGTGKSIYITDFLLNGIDNNIYKPLFINFSAQTSAGQTQNIIMGKLDKRRKGVYGPPLGQRMVRLFQFLLLLFLFFVGYRLSQNCVQALNNN</sequence>
<dbReference type="GO" id="GO:0045505">
    <property type="term" value="F:dynein intermediate chain binding"/>
    <property type="evidence" value="ECO:0007669"/>
    <property type="project" value="InterPro"/>
</dbReference>
<evidence type="ECO:0000313" key="3">
    <source>
        <dbReference type="EMBL" id="GBN48882.1"/>
    </source>
</evidence>
<dbReference type="GO" id="GO:0030286">
    <property type="term" value="C:dynein complex"/>
    <property type="evidence" value="ECO:0007669"/>
    <property type="project" value="InterPro"/>
</dbReference>
<feature type="domain" description="Dynein heavy chain AAA 5 extension" evidence="2">
    <location>
        <begin position="2"/>
        <end position="130"/>
    </location>
</feature>
<dbReference type="InterPro" id="IPR026983">
    <property type="entry name" value="DHC"/>
</dbReference>
<dbReference type="Pfam" id="PF12775">
    <property type="entry name" value="AAA_7"/>
    <property type="match status" value="1"/>
</dbReference>
<protein>
    <submittedName>
        <fullName evidence="3">Dynein heavy chain 7, axonemal</fullName>
    </submittedName>
</protein>
<feature type="non-terminal residue" evidence="3">
    <location>
        <position position="1"/>
    </location>
</feature>
<dbReference type="PANTHER" id="PTHR45703">
    <property type="entry name" value="DYNEIN HEAVY CHAIN"/>
    <property type="match status" value="1"/>
</dbReference>
<dbReference type="InterPro" id="IPR041466">
    <property type="entry name" value="Dynein_AAA5_ext"/>
</dbReference>
<dbReference type="OrthoDB" id="6421011at2759"/>
<proteinExistence type="predicted"/>
<reference evidence="3 4" key="1">
    <citation type="journal article" date="2019" name="Sci. Rep.">
        <title>Orb-weaving spider Araneus ventricosus genome elucidates the spidroin gene catalogue.</title>
        <authorList>
            <person name="Kono N."/>
            <person name="Nakamura H."/>
            <person name="Ohtoshi R."/>
            <person name="Moran D.A.P."/>
            <person name="Shinohara A."/>
            <person name="Yoshida Y."/>
            <person name="Fujiwara M."/>
            <person name="Mori M."/>
            <person name="Tomita M."/>
            <person name="Arakawa K."/>
        </authorList>
    </citation>
    <scope>NUCLEOTIDE SEQUENCE [LARGE SCALE GENOMIC DNA]</scope>
</reference>
<dbReference type="GO" id="GO:0051959">
    <property type="term" value="F:dynein light intermediate chain binding"/>
    <property type="evidence" value="ECO:0007669"/>
    <property type="project" value="InterPro"/>
</dbReference>
<dbReference type="EMBL" id="BGPR01010960">
    <property type="protein sequence ID" value="GBN48882.1"/>
    <property type="molecule type" value="Genomic_DNA"/>
</dbReference>
<dbReference type="AlphaFoldDB" id="A0A4Y2PCQ3"/>
<keyword evidence="4" id="KW-1185">Reference proteome</keyword>
<evidence type="ECO:0000259" key="2">
    <source>
        <dbReference type="Pfam" id="PF17852"/>
    </source>
</evidence>
<keyword evidence="1" id="KW-0812">Transmembrane</keyword>
<keyword evidence="1" id="KW-1133">Transmembrane helix</keyword>
<feature type="transmembrane region" description="Helical" evidence="1">
    <location>
        <begin position="241"/>
        <end position="258"/>
    </location>
</feature>
<dbReference type="GO" id="GO:0007018">
    <property type="term" value="P:microtubule-based movement"/>
    <property type="evidence" value="ECO:0007669"/>
    <property type="project" value="InterPro"/>
</dbReference>
<gene>
    <name evidence="3" type="primary">DNAH7_4</name>
    <name evidence="3" type="ORF">AVEN_202428_1</name>
</gene>
<evidence type="ECO:0000256" key="1">
    <source>
        <dbReference type="SAM" id="Phobius"/>
    </source>
</evidence>
<name>A0A4Y2PCQ3_ARAVE</name>
<comment type="caution">
    <text evidence="3">The sequence shown here is derived from an EMBL/GenBank/DDBJ whole genome shotgun (WGS) entry which is preliminary data.</text>
</comment>
<dbReference type="InterPro" id="IPR027417">
    <property type="entry name" value="P-loop_NTPase"/>
</dbReference>
<dbReference type="Proteomes" id="UP000499080">
    <property type="component" value="Unassembled WGS sequence"/>
</dbReference>
<dbReference type="PANTHER" id="PTHR45703:SF1">
    <property type="entry name" value="DYNEINS HEAVY CHAIN"/>
    <property type="match status" value="1"/>
</dbReference>